<comment type="caution">
    <text evidence="21">The sequence shown here is derived from an EMBL/GenBank/DDBJ whole genome shotgun (WGS) entry which is preliminary data.</text>
</comment>
<organism evidence="21 22">
    <name type="scientific">Lawsonibacter faecis</name>
    <dbReference type="NCBI Taxonomy" id="2763052"/>
    <lineage>
        <taxon>Bacteria</taxon>
        <taxon>Bacillati</taxon>
        <taxon>Bacillota</taxon>
        <taxon>Clostridia</taxon>
        <taxon>Eubacteriales</taxon>
        <taxon>Oscillospiraceae</taxon>
        <taxon>Lawsonibacter</taxon>
    </lineage>
</organism>
<dbReference type="FunFam" id="1.10.3060.10:FF:000003">
    <property type="entry name" value="Protein translocase subunit SecA"/>
    <property type="match status" value="1"/>
</dbReference>
<evidence type="ECO:0000256" key="14">
    <source>
        <dbReference type="ARBA" id="ARBA00023136"/>
    </source>
</evidence>
<dbReference type="SMART" id="SM00957">
    <property type="entry name" value="SecA_DEAD"/>
    <property type="match status" value="1"/>
</dbReference>
<dbReference type="InterPro" id="IPR036266">
    <property type="entry name" value="SecA_Wing/Scaffold_sf"/>
</dbReference>
<dbReference type="SUPFAM" id="SSF52540">
    <property type="entry name" value="P-loop containing nucleoside triphosphate hydrolases"/>
    <property type="match status" value="2"/>
</dbReference>
<evidence type="ECO:0000256" key="17">
    <source>
        <dbReference type="SAM" id="MobiDB-lite"/>
    </source>
</evidence>
<evidence type="ECO:0000256" key="13">
    <source>
        <dbReference type="ARBA" id="ARBA00023010"/>
    </source>
</evidence>
<sequence length="919" mass="103400">MGNILKKIFGTSSQKELKAIEPLVKKIEALEEPYKALTDAELRAKTDEFKERLGHGETLDDILPEAFAVCREASWRVLGMRPYRVQLIGGIILHQGRIAEMKTGEGKTLVATLPAYLNALAGEGVHIVTVNDYLAKRDSEWMGKVYRFLGLTVGLVIHEVEPGRRRASYEADITYGTNNEFGFDYLRDNMAIYKQEMVQRGHSFAIVDEVDSILIDEARTPLIISGQGDKSTQLYQVVDAFVSRLKAKKVASVDTKEEEDESIDADYVVDEKARTVTLTARGIEKAEKAFNIENLADPENTTLSHHINQAIRAWGLMRRDKDYVVKDGEVIIVDEFTGRLMYGRRYSEGLHQAIEAKEKVEVARESKTLATITFQNYFRLYTKLSGMTGTAMTEEEEFNSIYELDIVEIPTNKPLARVDNPDVVYKNEPGKLRAVVAQIEECHAKGQPVLVGTVSIEKSEELSDMLRRKGIKHNVLNAKFHEKEAEIVAQAGKYGAVTVATNMAGRGTDIMLGGNAEFLAKNDLRKAGLSDELIAESTGYADTDDEEILNARKLFAEAEAKYKEEIKEEAEKVRAAGGLFILGTERHESRRIDNQLRGRAGRQGDPGESRFYLSLEDDIMRLFGSERVMNMMESLGVDEDTPIEQKMLSNAIESAQKRVESKNFQTRKTVLEYDDVMNTQRKVIYEQRRKVLDGDNLKDSVQNMIATVISDAVHGHMGEQKHLSAEDFRAATAPFRGVFLAPNDLALTDSELEQYSADDLADMVKQRAADLYARKEKELGEPLMRELERVIMLRVVDEYWMDNIDAMTELRQGIGLRAYGQNDPVVEYKREGYEMFENMIAAIQEETVRRLFLARVQVGGEVKRERVAKVTGESGAADGTVKKQPVKKADKIGRNDPCPCGSGLKWKKCTCAEYHSEEN</sequence>
<feature type="domain" description="Helicase ATP-binding" evidence="18">
    <location>
        <begin position="88"/>
        <end position="226"/>
    </location>
</feature>
<dbReference type="GO" id="GO:0017038">
    <property type="term" value="P:protein import"/>
    <property type="evidence" value="ECO:0007669"/>
    <property type="project" value="InterPro"/>
</dbReference>
<comment type="subunit">
    <text evidence="15">Monomer and homodimer. Part of the essential Sec protein translocation apparatus which comprises SecA, SecYEG and auxiliary proteins SecDF. Other proteins may also be involved.</text>
</comment>
<keyword evidence="9" id="KW-0862">Zinc</keyword>
<dbReference type="SMART" id="SM00958">
    <property type="entry name" value="SecA_PP_bind"/>
    <property type="match status" value="1"/>
</dbReference>
<dbReference type="GO" id="GO:0006605">
    <property type="term" value="P:protein targeting"/>
    <property type="evidence" value="ECO:0007669"/>
    <property type="project" value="UniProtKB-UniRule"/>
</dbReference>
<dbReference type="PRINTS" id="PR00906">
    <property type="entry name" value="SECA"/>
</dbReference>
<dbReference type="InterPro" id="IPR014001">
    <property type="entry name" value="Helicase_ATP-bd"/>
</dbReference>
<dbReference type="GO" id="GO:0005886">
    <property type="term" value="C:plasma membrane"/>
    <property type="evidence" value="ECO:0007669"/>
    <property type="project" value="UniProtKB-SubCell"/>
</dbReference>
<dbReference type="EMBL" id="JACOPQ010000005">
    <property type="protein sequence ID" value="MBC5737036.1"/>
    <property type="molecule type" value="Genomic_DNA"/>
</dbReference>
<keyword evidence="5 15" id="KW-1003">Cell membrane</keyword>
<dbReference type="NCBIfam" id="NF009538">
    <property type="entry name" value="PRK12904.1"/>
    <property type="match status" value="1"/>
</dbReference>
<evidence type="ECO:0000256" key="15">
    <source>
        <dbReference type="HAMAP-Rule" id="MF_01382"/>
    </source>
</evidence>
<dbReference type="Pfam" id="PF07516">
    <property type="entry name" value="SecA_SW"/>
    <property type="match status" value="1"/>
</dbReference>
<feature type="domain" description="SecA family profile" evidence="20">
    <location>
        <begin position="2"/>
        <end position="644"/>
    </location>
</feature>
<dbReference type="RefSeq" id="WP_186919009.1">
    <property type="nucleotide sequence ID" value="NZ_JACOPQ010000005.1"/>
</dbReference>
<evidence type="ECO:0000256" key="7">
    <source>
        <dbReference type="ARBA" id="ARBA00022723"/>
    </source>
</evidence>
<dbReference type="Proteomes" id="UP000607645">
    <property type="component" value="Unassembled WGS sequence"/>
</dbReference>
<dbReference type="GO" id="GO:0065002">
    <property type="term" value="P:intracellular protein transmembrane transport"/>
    <property type="evidence" value="ECO:0007669"/>
    <property type="project" value="UniProtKB-UniRule"/>
</dbReference>
<feature type="binding site" evidence="15">
    <location>
        <position position="86"/>
    </location>
    <ligand>
        <name>ATP</name>
        <dbReference type="ChEBI" id="CHEBI:30616"/>
    </ligand>
</feature>
<evidence type="ECO:0000256" key="11">
    <source>
        <dbReference type="ARBA" id="ARBA00022927"/>
    </source>
</evidence>
<dbReference type="HAMAP" id="MF_01382">
    <property type="entry name" value="SecA"/>
    <property type="match status" value="1"/>
</dbReference>
<dbReference type="Pfam" id="PF01043">
    <property type="entry name" value="SecA_PP_bind"/>
    <property type="match status" value="1"/>
</dbReference>
<feature type="binding site" evidence="15">
    <location>
        <position position="509"/>
    </location>
    <ligand>
        <name>ATP</name>
        <dbReference type="ChEBI" id="CHEBI:30616"/>
    </ligand>
</feature>
<dbReference type="PANTHER" id="PTHR30612:SF0">
    <property type="entry name" value="CHLOROPLAST PROTEIN-TRANSPORTING ATPASE"/>
    <property type="match status" value="1"/>
</dbReference>
<reference evidence="21" key="1">
    <citation type="submission" date="2020-08" db="EMBL/GenBank/DDBJ databases">
        <title>Genome public.</title>
        <authorList>
            <person name="Liu C."/>
            <person name="Sun Q."/>
        </authorList>
    </citation>
    <scope>NUCLEOTIDE SEQUENCE</scope>
    <source>
        <strain evidence="21">NSJ-52</strain>
    </source>
</reference>
<dbReference type="SUPFAM" id="SSF81886">
    <property type="entry name" value="Helical scaffold and wing domains of SecA"/>
    <property type="match status" value="1"/>
</dbReference>
<evidence type="ECO:0000256" key="4">
    <source>
        <dbReference type="ARBA" id="ARBA00022448"/>
    </source>
</evidence>
<dbReference type="FunFam" id="3.40.50.300:FF:000113">
    <property type="entry name" value="Preprotein translocase subunit SecA"/>
    <property type="match status" value="1"/>
</dbReference>
<evidence type="ECO:0000313" key="21">
    <source>
        <dbReference type="EMBL" id="MBC5737036.1"/>
    </source>
</evidence>
<evidence type="ECO:0000259" key="18">
    <source>
        <dbReference type="PROSITE" id="PS51192"/>
    </source>
</evidence>
<dbReference type="GO" id="GO:0008564">
    <property type="term" value="F:protein-exporting ATPase activity"/>
    <property type="evidence" value="ECO:0007669"/>
    <property type="project" value="UniProtKB-EC"/>
</dbReference>
<dbReference type="AlphaFoldDB" id="A0A8J6JCM4"/>
<dbReference type="PROSITE" id="PS51192">
    <property type="entry name" value="HELICASE_ATP_BIND_1"/>
    <property type="match status" value="1"/>
</dbReference>
<dbReference type="CDD" id="cd18803">
    <property type="entry name" value="SF2_C_secA"/>
    <property type="match status" value="1"/>
</dbReference>
<keyword evidence="7" id="KW-0479">Metal-binding</keyword>
<dbReference type="InterPro" id="IPR011115">
    <property type="entry name" value="SecA_DEAD"/>
</dbReference>
<comment type="catalytic activity">
    <reaction evidence="15">
        <text>ATP + H2O + cellular proteinSide 1 = ADP + phosphate + cellular proteinSide 2.</text>
        <dbReference type="EC" id="7.4.2.8"/>
    </reaction>
</comment>
<keyword evidence="10 15" id="KW-0067">ATP-binding</keyword>
<keyword evidence="12 15" id="KW-1278">Translocase</keyword>
<dbReference type="Gene3D" id="3.40.50.300">
    <property type="entry name" value="P-loop containing nucleotide triphosphate hydrolases"/>
    <property type="match status" value="2"/>
</dbReference>
<dbReference type="InterPro" id="IPR011130">
    <property type="entry name" value="SecA_preprotein_X-link_dom"/>
</dbReference>
<dbReference type="GO" id="GO:0005829">
    <property type="term" value="C:cytosol"/>
    <property type="evidence" value="ECO:0007669"/>
    <property type="project" value="TreeGrafter"/>
</dbReference>
<keyword evidence="8 15" id="KW-0547">Nucleotide-binding</keyword>
<dbReference type="Pfam" id="PF21090">
    <property type="entry name" value="P-loop_SecA"/>
    <property type="match status" value="1"/>
</dbReference>
<dbReference type="GO" id="GO:0005524">
    <property type="term" value="F:ATP binding"/>
    <property type="evidence" value="ECO:0007669"/>
    <property type="project" value="UniProtKB-UniRule"/>
</dbReference>
<keyword evidence="4 15" id="KW-0813">Transport</keyword>
<dbReference type="Pfam" id="PF02810">
    <property type="entry name" value="SEC-C"/>
    <property type="match status" value="1"/>
</dbReference>
<gene>
    <name evidence="15 21" type="primary">secA</name>
    <name evidence="21" type="ORF">H8S62_08425</name>
</gene>
<proteinExistence type="inferred from homology"/>
<dbReference type="FunFam" id="3.90.1440.10:FF:000002">
    <property type="entry name" value="Protein translocase subunit SecA"/>
    <property type="match status" value="1"/>
</dbReference>
<evidence type="ECO:0000259" key="20">
    <source>
        <dbReference type="PROSITE" id="PS51196"/>
    </source>
</evidence>
<evidence type="ECO:0000256" key="16">
    <source>
        <dbReference type="RuleBase" id="RU003874"/>
    </source>
</evidence>
<dbReference type="InterPro" id="IPR044722">
    <property type="entry name" value="SecA_SF2_C"/>
</dbReference>
<feature type="region of interest" description="Disordered" evidence="17">
    <location>
        <begin position="873"/>
        <end position="901"/>
    </location>
</feature>
<dbReference type="InterPro" id="IPR001650">
    <property type="entry name" value="Helicase_C-like"/>
</dbReference>
<dbReference type="InterPro" id="IPR014018">
    <property type="entry name" value="SecA_motor_DEAD"/>
</dbReference>
<dbReference type="SUPFAM" id="SSF81767">
    <property type="entry name" value="Pre-protein crosslinking domain of SecA"/>
    <property type="match status" value="1"/>
</dbReference>
<evidence type="ECO:0000256" key="8">
    <source>
        <dbReference type="ARBA" id="ARBA00022741"/>
    </source>
</evidence>
<dbReference type="PROSITE" id="PS51194">
    <property type="entry name" value="HELICASE_CTER"/>
    <property type="match status" value="1"/>
</dbReference>
<keyword evidence="6 15" id="KW-0963">Cytoplasm</keyword>
<evidence type="ECO:0000256" key="3">
    <source>
        <dbReference type="ARBA" id="ARBA00007650"/>
    </source>
</evidence>
<feature type="binding site" evidence="15">
    <location>
        <begin position="104"/>
        <end position="108"/>
    </location>
    <ligand>
        <name>ATP</name>
        <dbReference type="ChEBI" id="CHEBI:30616"/>
    </ligand>
</feature>
<accession>A0A8J6JCM4</accession>
<dbReference type="EC" id="7.4.2.8" evidence="15"/>
<keyword evidence="13 15" id="KW-0811">Translocation</keyword>
<keyword evidence="14 15" id="KW-0472">Membrane</keyword>
<dbReference type="GO" id="GO:0043952">
    <property type="term" value="P:protein transport by the Sec complex"/>
    <property type="evidence" value="ECO:0007669"/>
    <property type="project" value="UniProtKB-ARBA"/>
</dbReference>
<name>A0A8J6JCM4_9FIRM</name>
<evidence type="ECO:0000256" key="5">
    <source>
        <dbReference type="ARBA" id="ARBA00022475"/>
    </source>
</evidence>
<dbReference type="Gene3D" id="3.90.1440.10">
    <property type="entry name" value="SecA, preprotein cross-linking domain"/>
    <property type="match status" value="1"/>
</dbReference>
<dbReference type="InterPro" id="IPR011116">
    <property type="entry name" value="SecA_Wing/Scaffold"/>
</dbReference>
<evidence type="ECO:0000256" key="10">
    <source>
        <dbReference type="ARBA" id="ARBA00022840"/>
    </source>
</evidence>
<keyword evidence="22" id="KW-1185">Reference proteome</keyword>
<feature type="domain" description="Helicase C-terminal" evidence="19">
    <location>
        <begin position="431"/>
        <end position="649"/>
    </location>
</feature>
<evidence type="ECO:0000259" key="19">
    <source>
        <dbReference type="PROSITE" id="PS51194"/>
    </source>
</evidence>
<dbReference type="PROSITE" id="PS51196">
    <property type="entry name" value="SECA_MOTOR_DEAD"/>
    <property type="match status" value="1"/>
</dbReference>
<dbReference type="PANTHER" id="PTHR30612">
    <property type="entry name" value="SECA INNER MEMBRANE COMPONENT OF SEC PROTEIN SECRETION SYSTEM"/>
    <property type="match status" value="1"/>
</dbReference>
<protein>
    <recommendedName>
        <fullName evidence="15 16">Protein translocase subunit SecA</fullName>
        <ecNumber evidence="15">7.4.2.8</ecNumber>
    </recommendedName>
</protein>
<dbReference type="InterPro" id="IPR027417">
    <property type="entry name" value="P-loop_NTPase"/>
</dbReference>
<dbReference type="InterPro" id="IPR036670">
    <property type="entry name" value="SecA_X-link_sf"/>
</dbReference>
<dbReference type="CDD" id="cd17928">
    <property type="entry name" value="DEXDc_SecA"/>
    <property type="match status" value="1"/>
</dbReference>
<keyword evidence="11 15" id="KW-0653">Protein transport</keyword>
<evidence type="ECO:0000313" key="22">
    <source>
        <dbReference type="Proteomes" id="UP000607645"/>
    </source>
</evidence>
<evidence type="ECO:0000256" key="9">
    <source>
        <dbReference type="ARBA" id="ARBA00022833"/>
    </source>
</evidence>
<dbReference type="Pfam" id="PF07517">
    <property type="entry name" value="SecA_DEAD"/>
    <property type="match status" value="1"/>
</dbReference>
<dbReference type="FunFam" id="3.40.50.300:FF:000334">
    <property type="entry name" value="Protein translocase subunit SecA"/>
    <property type="match status" value="1"/>
</dbReference>
<dbReference type="PROSITE" id="PS01312">
    <property type="entry name" value="SECA"/>
    <property type="match status" value="1"/>
</dbReference>
<comment type="function">
    <text evidence="15">Part of the Sec protein translocase complex. Interacts with the SecYEG preprotein conducting channel. Has a central role in coupling the hydrolysis of ATP to the transfer of proteins into and across the cell membrane, serving as an ATP-driven molecular motor driving the stepwise translocation of polypeptide chains across the membrane.</text>
</comment>
<comment type="similarity">
    <text evidence="3 15 16">Belongs to the SecA family.</text>
</comment>
<dbReference type="Gene3D" id="1.10.3060.10">
    <property type="entry name" value="Helical scaffold and wing domains of SecA"/>
    <property type="match status" value="1"/>
</dbReference>
<dbReference type="NCBIfam" id="TIGR00963">
    <property type="entry name" value="secA"/>
    <property type="match status" value="1"/>
</dbReference>
<evidence type="ECO:0000256" key="1">
    <source>
        <dbReference type="ARBA" id="ARBA00001947"/>
    </source>
</evidence>
<dbReference type="GO" id="GO:0046872">
    <property type="term" value="F:metal ion binding"/>
    <property type="evidence" value="ECO:0007669"/>
    <property type="project" value="UniProtKB-KW"/>
</dbReference>
<evidence type="ECO:0000256" key="12">
    <source>
        <dbReference type="ARBA" id="ARBA00022967"/>
    </source>
</evidence>
<dbReference type="InterPro" id="IPR000185">
    <property type="entry name" value="SecA"/>
</dbReference>
<evidence type="ECO:0000256" key="2">
    <source>
        <dbReference type="ARBA" id="ARBA00004170"/>
    </source>
</evidence>
<comment type="cofactor">
    <cofactor evidence="1">
        <name>Zn(2+)</name>
        <dbReference type="ChEBI" id="CHEBI:29105"/>
    </cofactor>
</comment>
<dbReference type="InterPro" id="IPR020937">
    <property type="entry name" value="SecA_CS"/>
</dbReference>
<evidence type="ECO:0000256" key="6">
    <source>
        <dbReference type="ARBA" id="ARBA00022490"/>
    </source>
</evidence>
<dbReference type="GO" id="GO:0031522">
    <property type="term" value="C:cell envelope Sec protein transport complex"/>
    <property type="evidence" value="ECO:0007669"/>
    <property type="project" value="TreeGrafter"/>
</dbReference>
<comment type="subcellular location">
    <subcellularLocation>
        <location evidence="15">Cell membrane</location>
        <topology evidence="15">Peripheral membrane protein</topology>
        <orientation evidence="15">Cytoplasmic side</orientation>
    </subcellularLocation>
    <subcellularLocation>
        <location evidence="15">Cytoplasm</location>
    </subcellularLocation>
    <subcellularLocation>
        <location evidence="2">Membrane</location>
        <topology evidence="2">Peripheral membrane protein</topology>
    </subcellularLocation>
    <text evidence="15">Distribution is 50-50.</text>
</comment>
<dbReference type="InterPro" id="IPR004027">
    <property type="entry name" value="SEC_C_motif"/>
</dbReference>